<dbReference type="PROSITE" id="PS51186">
    <property type="entry name" value="GNAT"/>
    <property type="match status" value="1"/>
</dbReference>
<dbReference type="InterPro" id="IPR016181">
    <property type="entry name" value="Acyl_CoA_acyltransferase"/>
</dbReference>
<dbReference type="AlphaFoldDB" id="A0A382YQ37"/>
<gene>
    <name evidence="2" type="ORF">METZ01_LOCUS437839</name>
</gene>
<reference evidence="2" key="1">
    <citation type="submission" date="2018-05" db="EMBL/GenBank/DDBJ databases">
        <authorList>
            <person name="Lanie J.A."/>
            <person name="Ng W.-L."/>
            <person name="Kazmierczak K.M."/>
            <person name="Andrzejewski T.M."/>
            <person name="Davidsen T.M."/>
            <person name="Wayne K.J."/>
            <person name="Tettelin H."/>
            <person name="Glass J.I."/>
            <person name="Rusch D."/>
            <person name="Podicherti R."/>
            <person name="Tsui H.-C.T."/>
            <person name="Winkler M.E."/>
        </authorList>
    </citation>
    <scope>NUCLEOTIDE SEQUENCE</scope>
</reference>
<evidence type="ECO:0000259" key="1">
    <source>
        <dbReference type="PROSITE" id="PS51186"/>
    </source>
</evidence>
<dbReference type="SUPFAM" id="SSF55729">
    <property type="entry name" value="Acyl-CoA N-acyltransferases (Nat)"/>
    <property type="match status" value="1"/>
</dbReference>
<evidence type="ECO:0000313" key="2">
    <source>
        <dbReference type="EMBL" id="SVD84985.1"/>
    </source>
</evidence>
<dbReference type="Gene3D" id="3.40.630.30">
    <property type="match status" value="1"/>
</dbReference>
<name>A0A382YQ37_9ZZZZ</name>
<dbReference type="CDD" id="cd04301">
    <property type="entry name" value="NAT_SF"/>
    <property type="match status" value="1"/>
</dbReference>
<proteinExistence type="predicted"/>
<dbReference type="EMBL" id="UINC01177375">
    <property type="protein sequence ID" value="SVD84985.1"/>
    <property type="molecule type" value="Genomic_DNA"/>
</dbReference>
<accession>A0A382YQ37</accession>
<feature type="domain" description="N-acetyltransferase" evidence="1">
    <location>
        <begin position="5"/>
        <end position="148"/>
    </location>
</feature>
<sequence>MRKSFNLREVTKSDWKVLLEWRNDKTTRYNSFNSDLVSVSEHKEYIKNTITNPNRTLFILEYNEIPVGTIREDRLEKDELELSYTISPMYRGKKIGQIMMSLYLIERKGSFLCKVKEENILSIKMIEKLGFKLFNTEKRVNFYKLNQS</sequence>
<protein>
    <recommendedName>
        <fullName evidence="1">N-acetyltransferase domain-containing protein</fullName>
    </recommendedName>
</protein>
<dbReference type="PANTHER" id="PTHR43415">
    <property type="entry name" value="SPERMIDINE N(1)-ACETYLTRANSFERASE"/>
    <property type="match status" value="1"/>
</dbReference>
<dbReference type="PANTHER" id="PTHR43415:SF3">
    <property type="entry name" value="GNAT-FAMILY ACETYLTRANSFERASE"/>
    <property type="match status" value="1"/>
</dbReference>
<dbReference type="Pfam" id="PF13302">
    <property type="entry name" value="Acetyltransf_3"/>
    <property type="match status" value="1"/>
</dbReference>
<dbReference type="InterPro" id="IPR000182">
    <property type="entry name" value="GNAT_dom"/>
</dbReference>
<organism evidence="2">
    <name type="scientific">marine metagenome</name>
    <dbReference type="NCBI Taxonomy" id="408172"/>
    <lineage>
        <taxon>unclassified sequences</taxon>
        <taxon>metagenomes</taxon>
        <taxon>ecological metagenomes</taxon>
    </lineage>
</organism>
<dbReference type="GO" id="GO:0016747">
    <property type="term" value="F:acyltransferase activity, transferring groups other than amino-acyl groups"/>
    <property type="evidence" value="ECO:0007669"/>
    <property type="project" value="InterPro"/>
</dbReference>